<sequence>MRCSGFVWLEKRSSPDIHRRGERSLFKARAGRYIRRMPLHLIKLAVGCDSVKELKGWVAERMATAKKKGLPLRHVHITRMTPKREEEILAGGSLYWVIRGEIAAREKIIAIEPFRDKDGIGRCRLVMQPKVIAVSPRPMRPFQGWRYLTADSAPADLTKSSAASVASMPEPMRRELRDLGLL</sequence>
<evidence type="ECO:0000313" key="2">
    <source>
        <dbReference type="Proteomes" id="UP000199245"/>
    </source>
</evidence>
<reference evidence="1 2" key="1">
    <citation type="submission" date="2016-10" db="EMBL/GenBank/DDBJ databases">
        <authorList>
            <person name="de Groot N.N."/>
        </authorList>
    </citation>
    <scope>NUCLEOTIDE SEQUENCE [LARGE SCALE GENOMIC DNA]</scope>
    <source>
        <strain evidence="1 2">R5</strain>
    </source>
</reference>
<dbReference type="EMBL" id="FMZW01000001">
    <property type="protein sequence ID" value="SDC19152.1"/>
    <property type="molecule type" value="Genomic_DNA"/>
</dbReference>
<evidence type="ECO:0008006" key="3">
    <source>
        <dbReference type="Google" id="ProtNLM"/>
    </source>
</evidence>
<dbReference type="PIRSF" id="PIRSF032025">
    <property type="entry name" value="UCP032025"/>
    <property type="match status" value="1"/>
</dbReference>
<organism evidence="1 2">
    <name type="scientific">Bradyrhizobium brasilense</name>
    <dbReference type="NCBI Taxonomy" id="1419277"/>
    <lineage>
        <taxon>Bacteria</taxon>
        <taxon>Pseudomonadati</taxon>
        <taxon>Pseudomonadota</taxon>
        <taxon>Alphaproteobacteria</taxon>
        <taxon>Hyphomicrobiales</taxon>
        <taxon>Nitrobacteraceae</taxon>
        <taxon>Bradyrhizobium</taxon>
    </lineage>
</organism>
<dbReference type="AlphaFoldDB" id="A0A1G6JK43"/>
<protein>
    <recommendedName>
        <fullName evidence="3">DUF1489 family protein</fullName>
    </recommendedName>
</protein>
<accession>A0A1G6JK43</accession>
<evidence type="ECO:0000313" key="1">
    <source>
        <dbReference type="EMBL" id="SDC19152.1"/>
    </source>
</evidence>
<gene>
    <name evidence="1" type="ORF">SAMN05216337_1001475</name>
</gene>
<proteinExistence type="predicted"/>
<dbReference type="Pfam" id="PF07370">
    <property type="entry name" value="DUF1489"/>
    <property type="match status" value="1"/>
</dbReference>
<dbReference type="InterPro" id="IPR008320">
    <property type="entry name" value="UCP032025"/>
</dbReference>
<name>A0A1G6JK43_9BRAD</name>
<dbReference type="Proteomes" id="UP000199245">
    <property type="component" value="Unassembled WGS sequence"/>
</dbReference>